<feature type="compositionally biased region" description="Polar residues" evidence="5">
    <location>
        <begin position="805"/>
        <end position="815"/>
    </location>
</feature>
<evidence type="ECO:0000256" key="1">
    <source>
        <dbReference type="ARBA" id="ARBA00022553"/>
    </source>
</evidence>
<reference evidence="7" key="2">
    <citation type="submission" date="2020-05" db="UniProtKB">
        <authorList>
            <consortium name="EnsemblMetazoa"/>
        </authorList>
    </citation>
    <scope>IDENTIFICATION</scope>
    <source>
        <strain evidence="7">IAEA</strain>
    </source>
</reference>
<organism evidence="7 8">
    <name type="scientific">Glossina brevipalpis</name>
    <dbReference type="NCBI Taxonomy" id="37001"/>
    <lineage>
        <taxon>Eukaryota</taxon>
        <taxon>Metazoa</taxon>
        <taxon>Ecdysozoa</taxon>
        <taxon>Arthropoda</taxon>
        <taxon>Hexapoda</taxon>
        <taxon>Insecta</taxon>
        <taxon>Pterygota</taxon>
        <taxon>Neoptera</taxon>
        <taxon>Endopterygota</taxon>
        <taxon>Diptera</taxon>
        <taxon>Brachycera</taxon>
        <taxon>Muscomorpha</taxon>
        <taxon>Hippoboscoidea</taxon>
        <taxon>Glossinidae</taxon>
        <taxon>Glossina</taxon>
    </lineage>
</organism>
<feature type="compositionally biased region" description="Polar residues" evidence="5">
    <location>
        <begin position="353"/>
        <end position="366"/>
    </location>
</feature>
<dbReference type="GO" id="GO:0008270">
    <property type="term" value="F:zinc ion binding"/>
    <property type="evidence" value="ECO:0007669"/>
    <property type="project" value="UniProtKB-KW"/>
</dbReference>
<dbReference type="VEuPathDB" id="VectorBase:GBRI028191"/>
<feature type="region of interest" description="Disordered" evidence="5">
    <location>
        <begin position="169"/>
        <end position="221"/>
    </location>
</feature>
<evidence type="ECO:0000313" key="7">
    <source>
        <dbReference type="EnsemblMetazoa" id="GBRI028191-PA"/>
    </source>
</evidence>
<proteinExistence type="predicted"/>
<accession>A0A1A9WQG2</accession>
<feature type="compositionally biased region" description="Polar residues" evidence="5">
    <location>
        <begin position="34"/>
        <end position="44"/>
    </location>
</feature>
<dbReference type="Proteomes" id="UP000091820">
    <property type="component" value="Unassembled WGS sequence"/>
</dbReference>
<dbReference type="AlphaFoldDB" id="A0A1A9WQG2"/>
<evidence type="ECO:0000256" key="3">
    <source>
        <dbReference type="ARBA" id="ARBA00022771"/>
    </source>
</evidence>
<dbReference type="GO" id="GO:0006357">
    <property type="term" value="P:regulation of transcription by RNA polymerase II"/>
    <property type="evidence" value="ECO:0007669"/>
    <property type="project" value="TreeGrafter"/>
</dbReference>
<dbReference type="EnsemblMetazoa" id="GBRI028191-RA">
    <property type="protein sequence ID" value="GBRI028191-PA"/>
    <property type="gene ID" value="GBRI028191"/>
</dbReference>
<evidence type="ECO:0000313" key="8">
    <source>
        <dbReference type="Proteomes" id="UP000091820"/>
    </source>
</evidence>
<dbReference type="Gene3D" id="3.30.40.10">
    <property type="entry name" value="Zinc/RING finger domain, C3HC4 (zinc finger)"/>
    <property type="match status" value="1"/>
</dbReference>
<dbReference type="PANTHER" id="PTHR14955:SF4">
    <property type="entry name" value="PHD-TYPE DOMAIN-CONTAINING PROTEIN"/>
    <property type="match status" value="1"/>
</dbReference>
<evidence type="ECO:0000256" key="4">
    <source>
        <dbReference type="ARBA" id="ARBA00022833"/>
    </source>
</evidence>
<keyword evidence="8" id="KW-1185">Reference proteome</keyword>
<keyword evidence="2" id="KW-0479">Metal-binding</keyword>
<feature type="region of interest" description="Disordered" evidence="5">
    <location>
        <begin position="353"/>
        <end position="400"/>
    </location>
</feature>
<dbReference type="InterPro" id="IPR034732">
    <property type="entry name" value="EPHD"/>
</dbReference>
<reference evidence="8" key="1">
    <citation type="submission" date="2014-03" db="EMBL/GenBank/DDBJ databases">
        <authorList>
            <person name="Aksoy S."/>
            <person name="Warren W."/>
            <person name="Wilson R.K."/>
        </authorList>
    </citation>
    <scope>NUCLEOTIDE SEQUENCE [LARGE SCALE GENOMIC DNA]</scope>
    <source>
        <strain evidence="8">IAEA</strain>
    </source>
</reference>
<feature type="region of interest" description="Disordered" evidence="5">
    <location>
        <begin position="792"/>
        <end position="815"/>
    </location>
</feature>
<dbReference type="STRING" id="37001.A0A1A9WQG2"/>
<feature type="domain" description="PHD-type" evidence="6">
    <location>
        <begin position="1074"/>
        <end position="1178"/>
    </location>
</feature>
<feature type="compositionally biased region" description="Polar residues" evidence="5">
    <location>
        <begin position="1"/>
        <end position="19"/>
    </location>
</feature>
<evidence type="ECO:0000256" key="2">
    <source>
        <dbReference type="ARBA" id="ARBA00022723"/>
    </source>
</evidence>
<feature type="compositionally biased region" description="Basic residues" evidence="5">
    <location>
        <begin position="200"/>
        <end position="211"/>
    </location>
</feature>
<keyword evidence="3" id="KW-0863">Zinc-finger</keyword>
<feature type="region of interest" description="Disordered" evidence="5">
    <location>
        <begin position="699"/>
        <end position="731"/>
    </location>
</feature>
<dbReference type="InterPro" id="IPR013083">
    <property type="entry name" value="Znf_RING/FYVE/PHD"/>
</dbReference>
<feature type="compositionally biased region" description="Low complexity" evidence="5">
    <location>
        <begin position="378"/>
        <end position="395"/>
    </location>
</feature>
<dbReference type="PROSITE" id="PS51805">
    <property type="entry name" value="EPHD"/>
    <property type="match status" value="1"/>
</dbReference>
<sequence>MDLSLQSRSLSSTFNNTGPYSMPQDEYEHKHRNMQQTNHQQTPSNNYILPIASLHSTSAENTSAAHQHQQLSQHLRSTISIPAASSLERVTDLVANLQSCPPTSTILLGSNPKYANLNGKDCERLLPPASAMASTSFPGSGSHNSTKNATQYLHDSENYNDSAQLKHGYRGVSEPRSTQNPTELINKDCPYSNISNKHEHSSKKFSPHHYHQPYMHPQQGRYSLPVASSQNLTISPTLAPKTLPAASQYAHASLRSTLSAVESLSNQMAEHDSHRQHQIGIREREEYDLQREHQHGHTSFFPQHYQQLSNEQRANIQRSPLTPPDILPLANTGDSYEKSFNRVICEKEPISDAKSSISVNHSSPKGSSLLVFNPVNQDNSESSSSNEDSHSNSNSRLDSHVIEDANSSDVEETSFRGMTTASVLTEKPNILIEANIAHKVSEISTKNSNDSNESNSIQMKEDVGPLKLSNKTNKIQRQVLRSNSNSNSSINLFNESISTNDNAVNAEDLRLQCKDKSADVINKIKSSPIEVSEPQAQVVFDDSVVNHSFNGNSHIKSRCSSNDANESTVHDIKQTTSTDDYPVKDVADNHSHSETKADILIDIVENTTKISSNSSISGSSAACNDHTEIKSPDKTCFEEVENKLEEMFAGIEDEPIVRQNSSEIATQAVSCVSCDEKPLELELSVKSSINEQCSTRVNRNDKPEIAHSDNKVADTPPKTERSLPTKAAKKSTETCNVLPTKVDANLTGYLTDIQDSKRIRDASPDRIPETLDTNDAATVTNNKSKLCLDDIVSSRDDSSSTSASTEANKIHSSSNRCIKKRNVKTATRQRSAKHKSKTISKTNTKAFKATKLSLCDNKQKIQEPGKIRPRQLRNSLPGHDDYNIPNDTILKTSRDSEIKHRSPFILIKKDGSISVVNTTSTEDVSEKNTKIKKTSAYIQGRKNVRGLHSSTLSNKYDADTTDSSWICVFCKRGPHKMGLGDLFGPYVASINCDEYLNIVNSISNKIDSEETFAYKRSRTDGINLNSRNFLPITSRKSDNFCPTAEMVNKRRKRHTNEFSLKNDNGAGLGAMVNCTTESNCSDFLLGMCKISDGNYEVWLHEDCAVWAPDIFLVGSQVVGIANSVWNSAKAPCSLCFKPGAMVCCLQRDCKLLAHLPCAKEAQWSLDESTFWVFCQKHIHSRHLSKQTLTIPQTT</sequence>
<dbReference type="Pfam" id="PF13771">
    <property type="entry name" value="zf-HC5HC2H"/>
    <property type="match status" value="1"/>
</dbReference>
<dbReference type="PANTHER" id="PTHR14955">
    <property type="entry name" value="RETINOIC ACID INDUCED 1/TRANSCRIPTION FACTOR 20"/>
    <property type="match status" value="1"/>
</dbReference>
<feature type="compositionally biased region" description="Basic and acidic residues" evidence="5">
    <location>
        <begin position="699"/>
        <end position="723"/>
    </location>
</feature>
<evidence type="ECO:0000259" key="6">
    <source>
        <dbReference type="PROSITE" id="PS51805"/>
    </source>
</evidence>
<feature type="region of interest" description="Disordered" evidence="5">
    <location>
        <begin position="1"/>
        <end position="44"/>
    </location>
</feature>
<keyword evidence="1" id="KW-0597">Phosphoprotein</keyword>
<keyword evidence="4" id="KW-0862">Zinc</keyword>
<dbReference type="InterPro" id="IPR052440">
    <property type="entry name" value="Trans_Reg/Chrom_Remod"/>
</dbReference>
<evidence type="ECO:0000256" key="5">
    <source>
        <dbReference type="SAM" id="MobiDB-lite"/>
    </source>
</evidence>
<dbReference type="GO" id="GO:0005634">
    <property type="term" value="C:nucleus"/>
    <property type="evidence" value="ECO:0007669"/>
    <property type="project" value="TreeGrafter"/>
</dbReference>
<name>A0A1A9WQG2_9MUSC</name>
<protein>
    <recommendedName>
        <fullName evidence="6">PHD-type domain-containing protein</fullName>
    </recommendedName>
</protein>